<name>A0A6J1FMP4_CUCMO</name>
<protein>
    <submittedName>
        <fullName evidence="3">PI-PLC X domain-containing protein At5g67130-like</fullName>
    </submittedName>
</protein>
<dbReference type="SUPFAM" id="SSF51695">
    <property type="entry name" value="PLC-like phosphodiesterases"/>
    <property type="match status" value="1"/>
</dbReference>
<dbReference type="AlphaFoldDB" id="A0A6J1FMP4"/>
<gene>
    <name evidence="3" type="primary">LOC111447198</name>
</gene>
<organism evidence="2 3">
    <name type="scientific">Cucurbita moschata</name>
    <name type="common">Winter crookneck squash</name>
    <name type="synonym">Cucurbita pepo var. moschata</name>
    <dbReference type="NCBI Taxonomy" id="3662"/>
    <lineage>
        <taxon>Eukaryota</taxon>
        <taxon>Viridiplantae</taxon>
        <taxon>Streptophyta</taxon>
        <taxon>Embryophyta</taxon>
        <taxon>Tracheophyta</taxon>
        <taxon>Spermatophyta</taxon>
        <taxon>Magnoliopsida</taxon>
        <taxon>eudicotyledons</taxon>
        <taxon>Gunneridae</taxon>
        <taxon>Pentapetalae</taxon>
        <taxon>rosids</taxon>
        <taxon>fabids</taxon>
        <taxon>Cucurbitales</taxon>
        <taxon>Cucurbitaceae</taxon>
        <taxon>Cucurbiteae</taxon>
        <taxon>Cucurbita</taxon>
    </lineage>
</organism>
<dbReference type="Proteomes" id="UP000504609">
    <property type="component" value="Unplaced"/>
</dbReference>
<dbReference type="Pfam" id="PF26178">
    <property type="entry name" value="PI-PLC_cat"/>
    <property type="match status" value="1"/>
</dbReference>
<dbReference type="InterPro" id="IPR051057">
    <property type="entry name" value="PI-PLC_domain"/>
</dbReference>
<dbReference type="GO" id="GO:0006629">
    <property type="term" value="P:lipid metabolic process"/>
    <property type="evidence" value="ECO:0007669"/>
    <property type="project" value="InterPro"/>
</dbReference>
<dbReference type="RefSeq" id="XP_022942006.1">
    <property type="nucleotide sequence ID" value="XM_023086238.1"/>
</dbReference>
<dbReference type="GeneID" id="111447198"/>
<keyword evidence="2" id="KW-1185">Reference proteome</keyword>
<dbReference type="InterPro" id="IPR017946">
    <property type="entry name" value="PLC-like_Pdiesterase_TIM-brl"/>
</dbReference>
<reference evidence="3" key="1">
    <citation type="submission" date="2025-08" db="UniProtKB">
        <authorList>
            <consortium name="RefSeq"/>
        </authorList>
    </citation>
    <scope>IDENTIFICATION</scope>
    <source>
        <tissue evidence="3">Young leaves</tissue>
    </source>
</reference>
<dbReference type="KEGG" id="cmos:111447198"/>
<dbReference type="PANTHER" id="PTHR13593">
    <property type="match status" value="1"/>
</dbReference>
<sequence length="408" mass="44381">MDPTKGKPTHLSIPECGTRLPSLQTPPPRSPPPNASSWFLPEITSGGDSVSHYLPLPLFFSSQAAIVWVPLFLQEGGTCLFNSNCDAGLHCQTCIANGNIRPRCTRIQPISPISKVNGLPFNKYTWLTTHNSFAILGAKSETGTPILAPTNQQGSITSQLNNGVRGFMLDTYDFRNDIWLCHSFEGKCHDFTAFQPAIEVLKEFQAFLGANPSEIVTIIIEDYVTAPNGLTNVFAAAGLKQFWFPVSRMPKNGGDWPTVSDIIQKNQRLLVFTSKAAKEASEGIAYVWNYMVENQYGDEGMKAGSCPNRGESTPMNTTSRSLVIVNFFRSASNFPAACKDNSAPLLNMVNTCYNAAGKRWPNFIAVDFYKRSDGGGAPEAVDVSNGQSICGCPTISNCKGNMTFGACE</sequence>
<proteinExistence type="predicted"/>
<evidence type="ECO:0000313" key="2">
    <source>
        <dbReference type="Proteomes" id="UP000504609"/>
    </source>
</evidence>
<feature type="compositionally biased region" description="Pro residues" evidence="1">
    <location>
        <begin position="24"/>
        <end position="34"/>
    </location>
</feature>
<dbReference type="PROSITE" id="PS50007">
    <property type="entry name" value="PIPLC_X_DOMAIN"/>
    <property type="match status" value="1"/>
</dbReference>
<accession>A0A6J1FMP4</accession>
<evidence type="ECO:0000313" key="3">
    <source>
        <dbReference type="RefSeq" id="XP_022942006.1"/>
    </source>
</evidence>
<dbReference type="GO" id="GO:0008081">
    <property type="term" value="F:phosphoric diester hydrolase activity"/>
    <property type="evidence" value="ECO:0007669"/>
    <property type="project" value="InterPro"/>
</dbReference>
<feature type="region of interest" description="Disordered" evidence="1">
    <location>
        <begin position="1"/>
        <end position="37"/>
    </location>
</feature>
<dbReference type="PANTHER" id="PTHR13593:SF134">
    <property type="entry name" value="F14J22.5 PROTEIN"/>
    <property type="match status" value="1"/>
</dbReference>
<dbReference type="Gene3D" id="3.20.20.190">
    <property type="entry name" value="Phosphatidylinositol (PI) phosphodiesterase"/>
    <property type="match status" value="1"/>
</dbReference>
<evidence type="ECO:0000256" key="1">
    <source>
        <dbReference type="SAM" id="MobiDB-lite"/>
    </source>
</evidence>
<dbReference type="CDD" id="cd08588">
    <property type="entry name" value="PI-PLCc_At5g67130_like"/>
    <property type="match status" value="1"/>
</dbReference>